<dbReference type="STRING" id="152573.SAMN04488051_106141"/>
<dbReference type="PANTHER" id="PTHR35404">
    <property type="entry name" value="TRANSPOSASE OF TN10"/>
    <property type="match status" value="1"/>
</dbReference>
<dbReference type="PANTHER" id="PTHR35404:SF8">
    <property type="entry name" value="TRANSPOSASE OF TN10"/>
    <property type="match status" value="1"/>
</dbReference>
<name>A0A1H4E159_ALKAM</name>
<sequence>MNVRTILTNIVSFVTPKMHATRQKAVIDCVHSLANVNAATVTSIGRGIHSSALEKHNIKRADRLLSNAHLLREQTLVYAAICQLFCKSKHPTTIKSSMALGNERFKQEVEVLTGRRQYKGKAGRPRKDRI</sequence>
<reference evidence="1 2" key="1">
    <citation type="submission" date="2016-10" db="EMBL/GenBank/DDBJ databases">
        <authorList>
            <person name="de Groot N.N."/>
        </authorList>
    </citation>
    <scope>NUCLEOTIDE SEQUENCE [LARGE SCALE GENOMIC DNA]</scope>
    <source>
        <strain evidence="1 2">CGMCC 1.3430</strain>
    </source>
</reference>
<dbReference type="EMBL" id="FNRM01000006">
    <property type="protein sequence ID" value="SEA78488.1"/>
    <property type="molecule type" value="Genomic_DNA"/>
</dbReference>
<evidence type="ECO:0008006" key="3">
    <source>
        <dbReference type="Google" id="ProtNLM"/>
    </source>
</evidence>
<evidence type="ECO:0000313" key="1">
    <source>
        <dbReference type="EMBL" id="SEA78488.1"/>
    </source>
</evidence>
<accession>A0A1H4E159</accession>
<dbReference type="RefSeq" id="WP_139243716.1">
    <property type="nucleotide sequence ID" value="NZ_FNRM01000006.1"/>
</dbReference>
<evidence type="ECO:0000313" key="2">
    <source>
        <dbReference type="Proteomes" id="UP000198773"/>
    </source>
</evidence>
<keyword evidence="2" id="KW-1185">Reference proteome</keyword>
<dbReference type="AlphaFoldDB" id="A0A1H4E159"/>
<proteinExistence type="predicted"/>
<protein>
    <recommendedName>
        <fullName evidence="3">Transposase</fullName>
    </recommendedName>
</protein>
<dbReference type="Proteomes" id="UP000198773">
    <property type="component" value="Unassembled WGS sequence"/>
</dbReference>
<dbReference type="OrthoDB" id="6140187at2"/>
<organism evidence="1 2">
    <name type="scientific">Alkalimonas amylolytica</name>
    <dbReference type="NCBI Taxonomy" id="152573"/>
    <lineage>
        <taxon>Bacteria</taxon>
        <taxon>Pseudomonadati</taxon>
        <taxon>Pseudomonadota</taxon>
        <taxon>Gammaproteobacteria</taxon>
        <taxon>Alkalimonas</taxon>
    </lineage>
</organism>
<gene>
    <name evidence="1" type="ORF">SAMN04488051_106141</name>
</gene>